<dbReference type="GO" id="GO:0005829">
    <property type="term" value="C:cytosol"/>
    <property type="evidence" value="ECO:0007669"/>
    <property type="project" value="TreeGrafter"/>
</dbReference>
<dbReference type="STRING" id="646529.Desaci_4043"/>
<accession>I4DAT4</accession>
<keyword evidence="6 8" id="KW-0687">Ribonucleoprotein</keyword>
<comment type="function">
    <text evidence="1 8">Binds directly to 16S ribosomal RNA.</text>
</comment>
<dbReference type="SUPFAM" id="SSF46992">
    <property type="entry name" value="Ribosomal protein S20"/>
    <property type="match status" value="1"/>
</dbReference>
<keyword evidence="10" id="KW-1185">Reference proteome</keyword>
<evidence type="ECO:0000256" key="8">
    <source>
        <dbReference type="HAMAP-Rule" id="MF_00500"/>
    </source>
</evidence>
<gene>
    <name evidence="8" type="primary">rpsT</name>
    <name evidence="9" type="ordered locus">Desaci_4043</name>
</gene>
<dbReference type="HOGENOM" id="CLU_160655_1_0_9"/>
<name>I4DAT4_DESAJ</name>
<evidence type="ECO:0000313" key="9">
    <source>
        <dbReference type="EMBL" id="AFM42908.1"/>
    </source>
</evidence>
<dbReference type="InterPro" id="IPR036510">
    <property type="entry name" value="Ribosomal_bS20_sf"/>
</dbReference>
<evidence type="ECO:0000256" key="2">
    <source>
        <dbReference type="ARBA" id="ARBA00007634"/>
    </source>
</evidence>
<sequence length="90" mass="10017">MPNIKSAIKRVELGKARMLKNAAAKSTLRTTIRRFEEAISTDSETAALALKKATRALDKASSKGLIHKNLAARKKSRLTKRFHNHFSKVS</sequence>
<evidence type="ECO:0000256" key="5">
    <source>
        <dbReference type="ARBA" id="ARBA00022980"/>
    </source>
</evidence>
<dbReference type="InterPro" id="IPR002583">
    <property type="entry name" value="Ribosomal_bS20"/>
</dbReference>
<evidence type="ECO:0000256" key="7">
    <source>
        <dbReference type="ARBA" id="ARBA00035136"/>
    </source>
</evidence>
<evidence type="ECO:0000313" key="10">
    <source>
        <dbReference type="Proteomes" id="UP000002892"/>
    </source>
</evidence>
<dbReference type="Proteomes" id="UP000002892">
    <property type="component" value="Chromosome"/>
</dbReference>
<dbReference type="KEGG" id="dai:Desaci_4043"/>
<keyword evidence="5 8" id="KW-0689">Ribosomal protein</keyword>
<keyword evidence="3 8" id="KW-0699">rRNA-binding</keyword>
<dbReference type="RefSeq" id="WP_014828894.1">
    <property type="nucleotide sequence ID" value="NC_018068.1"/>
</dbReference>
<dbReference type="GO" id="GO:0003735">
    <property type="term" value="F:structural constituent of ribosome"/>
    <property type="evidence" value="ECO:0007669"/>
    <property type="project" value="InterPro"/>
</dbReference>
<dbReference type="Gene3D" id="1.20.58.110">
    <property type="entry name" value="Ribosomal protein S20"/>
    <property type="match status" value="1"/>
</dbReference>
<reference evidence="9 10" key="1">
    <citation type="journal article" date="2012" name="J. Bacteriol.">
        <title>Complete genome sequences of Desulfosporosinus orientis DSM765T, Desulfosporosinus youngiae DSM17734T, Desulfosporosinus meridiei DSM13257T, and Desulfosporosinus acidiphilus DSM22704T.</title>
        <authorList>
            <person name="Pester M."/>
            <person name="Brambilla E."/>
            <person name="Alazard D."/>
            <person name="Rattei T."/>
            <person name="Weinmaier T."/>
            <person name="Han J."/>
            <person name="Lucas S."/>
            <person name="Lapidus A."/>
            <person name="Cheng J.F."/>
            <person name="Goodwin L."/>
            <person name="Pitluck S."/>
            <person name="Peters L."/>
            <person name="Ovchinnikova G."/>
            <person name="Teshima H."/>
            <person name="Detter J.C."/>
            <person name="Han C.S."/>
            <person name="Tapia R."/>
            <person name="Land M.L."/>
            <person name="Hauser L."/>
            <person name="Kyrpides N.C."/>
            <person name="Ivanova N.N."/>
            <person name="Pagani I."/>
            <person name="Huntmann M."/>
            <person name="Wei C.L."/>
            <person name="Davenport K.W."/>
            <person name="Daligault H."/>
            <person name="Chain P.S."/>
            <person name="Chen A."/>
            <person name="Mavromatis K."/>
            <person name="Markowitz V."/>
            <person name="Szeto E."/>
            <person name="Mikhailova N."/>
            <person name="Pati A."/>
            <person name="Wagner M."/>
            <person name="Woyke T."/>
            <person name="Ollivier B."/>
            <person name="Klenk H.P."/>
            <person name="Spring S."/>
            <person name="Loy A."/>
        </authorList>
    </citation>
    <scope>NUCLEOTIDE SEQUENCE [LARGE SCALE GENOMIC DNA]</scope>
    <source>
        <strain evidence="10">DSM 22704 / JCM 16185 / SJ4</strain>
    </source>
</reference>
<dbReference type="FunFam" id="1.20.58.110:FF:000001">
    <property type="entry name" value="30S ribosomal protein S20"/>
    <property type="match status" value="1"/>
</dbReference>
<dbReference type="EMBL" id="CP003639">
    <property type="protein sequence ID" value="AFM42908.1"/>
    <property type="molecule type" value="Genomic_DNA"/>
</dbReference>
<evidence type="ECO:0000256" key="3">
    <source>
        <dbReference type="ARBA" id="ARBA00022730"/>
    </source>
</evidence>
<proteinExistence type="inferred from homology"/>
<dbReference type="eggNOG" id="COG0268">
    <property type="taxonomic scope" value="Bacteria"/>
</dbReference>
<dbReference type="GO" id="GO:0015935">
    <property type="term" value="C:small ribosomal subunit"/>
    <property type="evidence" value="ECO:0007669"/>
    <property type="project" value="TreeGrafter"/>
</dbReference>
<dbReference type="PANTHER" id="PTHR33398:SF1">
    <property type="entry name" value="SMALL RIBOSOMAL SUBUNIT PROTEIN BS20C"/>
    <property type="match status" value="1"/>
</dbReference>
<evidence type="ECO:0000256" key="4">
    <source>
        <dbReference type="ARBA" id="ARBA00022884"/>
    </source>
</evidence>
<organism evidence="9 10">
    <name type="scientific">Desulfosporosinus acidiphilus (strain DSM 22704 / JCM 16185 / SJ4)</name>
    <dbReference type="NCBI Taxonomy" id="646529"/>
    <lineage>
        <taxon>Bacteria</taxon>
        <taxon>Bacillati</taxon>
        <taxon>Bacillota</taxon>
        <taxon>Clostridia</taxon>
        <taxon>Eubacteriales</taxon>
        <taxon>Desulfitobacteriaceae</taxon>
        <taxon>Desulfosporosinus</taxon>
    </lineage>
</organism>
<evidence type="ECO:0000256" key="6">
    <source>
        <dbReference type="ARBA" id="ARBA00023274"/>
    </source>
</evidence>
<dbReference type="GO" id="GO:0070181">
    <property type="term" value="F:small ribosomal subunit rRNA binding"/>
    <property type="evidence" value="ECO:0007669"/>
    <property type="project" value="TreeGrafter"/>
</dbReference>
<dbReference type="AlphaFoldDB" id="I4DAT4"/>
<keyword evidence="4 8" id="KW-0694">RNA-binding</keyword>
<dbReference type="PANTHER" id="PTHR33398">
    <property type="entry name" value="30S RIBOSOMAL PROTEIN S20"/>
    <property type="match status" value="1"/>
</dbReference>
<dbReference type="GO" id="GO:0006412">
    <property type="term" value="P:translation"/>
    <property type="evidence" value="ECO:0007669"/>
    <property type="project" value="UniProtKB-UniRule"/>
</dbReference>
<protein>
    <recommendedName>
        <fullName evidence="7 8">Small ribosomal subunit protein bS20</fullName>
    </recommendedName>
</protein>
<dbReference type="NCBIfam" id="TIGR00029">
    <property type="entry name" value="S20"/>
    <property type="match status" value="1"/>
</dbReference>
<evidence type="ECO:0000256" key="1">
    <source>
        <dbReference type="ARBA" id="ARBA00003134"/>
    </source>
</evidence>
<comment type="similarity">
    <text evidence="2 8">Belongs to the bacterial ribosomal protein bS20 family.</text>
</comment>
<dbReference type="Pfam" id="PF01649">
    <property type="entry name" value="Ribosomal_S20p"/>
    <property type="match status" value="1"/>
</dbReference>
<dbReference type="HAMAP" id="MF_00500">
    <property type="entry name" value="Ribosomal_bS20"/>
    <property type="match status" value="1"/>
</dbReference>
<dbReference type="OrthoDB" id="9808392at2"/>